<keyword evidence="6" id="KW-0175">Coiled coil</keyword>
<organism evidence="7 8">
    <name type="scientific">Tuber aestivum</name>
    <name type="common">summer truffle</name>
    <dbReference type="NCBI Taxonomy" id="59557"/>
    <lineage>
        <taxon>Eukaryota</taxon>
        <taxon>Fungi</taxon>
        <taxon>Dikarya</taxon>
        <taxon>Ascomycota</taxon>
        <taxon>Pezizomycotina</taxon>
        <taxon>Pezizomycetes</taxon>
        <taxon>Pezizales</taxon>
        <taxon>Tuberaceae</taxon>
        <taxon>Tuber</taxon>
    </lineage>
</organism>
<dbReference type="Pfam" id="PF03357">
    <property type="entry name" value="Snf7"/>
    <property type="match status" value="1"/>
</dbReference>
<protein>
    <recommendedName>
        <fullName evidence="4">Vacuolar-sorting protein SNF7</fullName>
    </recommendedName>
    <alternativeName>
        <fullName evidence="5">Vacuolar protein-sorting-associated protein 32</fullName>
    </alternativeName>
</protein>
<evidence type="ECO:0000256" key="1">
    <source>
        <dbReference type="ARBA" id="ARBA00004177"/>
    </source>
</evidence>
<evidence type="ECO:0000256" key="3">
    <source>
        <dbReference type="ARBA" id="ARBA00022753"/>
    </source>
</evidence>
<name>A0A292Q9E0_9PEZI</name>
<dbReference type="EMBL" id="LN890948">
    <property type="protein sequence ID" value="CUS15353.1"/>
    <property type="molecule type" value="Genomic_DNA"/>
</dbReference>
<evidence type="ECO:0000256" key="6">
    <source>
        <dbReference type="SAM" id="Coils"/>
    </source>
</evidence>
<comment type="subcellular location">
    <subcellularLocation>
        <location evidence="1">Endosome</location>
    </subcellularLocation>
</comment>
<dbReference type="InterPro" id="IPR005024">
    <property type="entry name" value="Snf7_fam"/>
</dbReference>
<dbReference type="PANTHER" id="PTHR22761:SF10">
    <property type="entry name" value="GH13992P"/>
    <property type="match status" value="1"/>
</dbReference>
<evidence type="ECO:0000256" key="4">
    <source>
        <dbReference type="ARBA" id="ARBA00040017"/>
    </source>
</evidence>
<keyword evidence="8" id="KW-1185">Reference proteome</keyword>
<dbReference type="PANTHER" id="PTHR22761">
    <property type="entry name" value="CHARGED MULTIVESICULAR BODY PROTEIN"/>
    <property type="match status" value="1"/>
</dbReference>
<evidence type="ECO:0000313" key="7">
    <source>
        <dbReference type="EMBL" id="CUS15353.1"/>
    </source>
</evidence>
<evidence type="ECO:0000256" key="5">
    <source>
        <dbReference type="ARBA" id="ARBA00042586"/>
    </source>
</evidence>
<proteinExistence type="inferred from homology"/>
<evidence type="ECO:0000256" key="2">
    <source>
        <dbReference type="ARBA" id="ARBA00006190"/>
    </source>
</evidence>
<dbReference type="GO" id="GO:0032511">
    <property type="term" value="P:late endosome to vacuole transport via multivesicular body sorting pathway"/>
    <property type="evidence" value="ECO:0007669"/>
    <property type="project" value="TreeGrafter"/>
</dbReference>
<reference evidence="7" key="1">
    <citation type="submission" date="2015-10" db="EMBL/GenBank/DDBJ databases">
        <authorList>
            <person name="Regsiter A."/>
            <person name="william w."/>
        </authorList>
    </citation>
    <scope>NUCLEOTIDE SEQUENCE</scope>
    <source>
        <strain evidence="7">Montdore</strain>
    </source>
</reference>
<keyword evidence="3" id="KW-0967">Endosome</keyword>
<feature type="coiled-coil region" evidence="6">
    <location>
        <begin position="13"/>
        <end position="47"/>
    </location>
</feature>
<dbReference type="GO" id="GO:0000815">
    <property type="term" value="C:ESCRT III complex"/>
    <property type="evidence" value="ECO:0007669"/>
    <property type="project" value="TreeGrafter"/>
</dbReference>
<sequence length="237" mass="26486">MWSWFGGGAANKKDSAKDAILKLREQLEMLQKKEKHLEGEIAQQEATARKMAQTNKNAAMTALRRKKTHETHLASTVAQINTIEQQMHSIETANLNYETLKVMQSASDAMKKIHGGMNLDKVDMTIFNTPIKCSTERGVGAKPQRVDESWSSSAWEEIREQQMIAEEIGNAIVQMGEPTDESELLKELDNIKQEQLDTQMLSAPSAPVTATPQAVKGKTIEEDEDAELMKLRAEMAM</sequence>
<evidence type="ECO:0000313" key="8">
    <source>
        <dbReference type="Proteomes" id="UP001412239"/>
    </source>
</evidence>
<comment type="similarity">
    <text evidence="2">Belongs to the SNF7 family.</text>
</comment>
<dbReference type="Gene3D" id="1.10.287.1060">
    <property type="entry name" value="ESAT-6-like"/>
    <property type="match status" value="1"/>
</dbReference>
<dbReference type="Proteomes" id="UP001412239">
    <property type="component" value="Unassembled WGS sequence"/>
</dbReference>
<dbReference type="GO" id="GO:0009898">
    <property type="term" value="C:cytoplasmic side of plasma membrane"/>
    <property type="evidence" value="ECO:0007669"/>
    <property type="project" value="TreeGrafter"/>
</dbReference>
<accession>A0A292Q9E0</accession>
<gene>
    <name evidence="7" type="ORF">GSTUAT00000609001</name>
</gene>
<dbReference type="AlphaFoldDB" id="A0A292Q9E0"/>
<dbReference type="GO" id="GO:0006900">
    <property type="term" value="P:vesicle budding from membrane"/>
    <property type="evidence" value="ECO:0007669"/>
    <property type="project" value="TreeGrafter"/>
</dbReference>
<dbReference type="GO" id="GO:0005771">
    <property type="term" value="C:multivesicular body"/>
    <property type="evidence" value="ECO:0007669"/>
    <property type="project" value="TreeGrafter"/>
</dbReference>